<keyword evidence="2" id="KW-1185">Reference proteome</keyword>
<dbReference type="Gene3D" id="3.40.50.1000">
    <property type="entry name" value="HAD superfamily/HAD-like"/>
    <property type="match status" value="1"/>
</dbReference>
<dbReference type="Pfam" id="PF00702">
    <property type="entry name" value="Hydrolase"/>
    <property type="match status" value="1"/>
</dbReference>
<keyword evidence="1" id="KW-0378">Hydrolase</keyword>
<protein>
    <submittedName>
        <fullName evidence="1">HAD family hydrolase</fullName>
    </submittedName>
</protein>
<organism evidence="1 2">
    <name type="scientific">Nocardioides iriomotensis</name>
    <dbReference type="NCBI Taxonomy" id="715784"/>
    <lineage>
        <taxon>Bacteria</taxon>
        <taxon>Bacillati</taxon>
        <taxon>Actinomycetota</taxon>
        <taxon>Actinomycetes</taxon>
        <taxon>Propionibacteriales</taxon>
        <taxon>Nocardioidaceae</taxon>
        <taxon>Nocardioides</taxon>
    </lineage>
</organism>
<reference evidence="1 2" key="1">
    <citation type="submission" date="2019-01" db="EMBL/GenBank/DDBJ databases">
        <title>Nocardioides guangzhouensis sp. nov., an actinobacterium isolated from soil.</title>
        <authorList>
            <person name="Fu Y."/>
            <person name="Cai Y."/>
            <person name="Lin Z."/>
            <person name="Chen P."/>
        </authorList>
    </citation>
    <scope>NUCLEOTIDE SEQUENCE [LARGE SCALE GENOMIC DNA]</scope>
    <source>
        <strain evidence="1 2">NBRC 105384</strain>
    </source>
</reference>
<proteinExistence type="predicted"/>
<comment type="caution">
    <text evidence="1">The sequence shown here is derived from an EMBL/GenBank/DDBJ whole genome shotgun (WGS) entry which is preliminary data.</text>
</comment>
<dbReference type="PANTHER" id="PTHR43611">
    <property type="entry name" value="ALPHA-D-GLUCOSE 1-PHOSPHATE PHOSPHATASE"/>
    <property type="match status" value="1"/>
</dbReference>
<dbReference type="SFLD" id="SFLDS00003">
    <property type="entry name" value="Haloacid_Dehalogenase"/>
    <property type="match status" value="1"/>
</dbReference>
<dbReference type="InterPro" id="IPR036412">
    <property type="entry name" value="HAD-like_sf"/>
</dbReference>
<dbReference type="AlphaFoldDB" id="A0A4Q5J5J3"/>
<dbReference type="OrthoDB" id="9797415at2"/>
<name>A0A4Q5J5J3_9ACTN</name>
<dbReference type="GO" id="GO:0016787">
    <property type="term" value="F:hydrolase activity"/>
    <property type="evidence" value="ECO:0007669"/>
    <property type="project" value="UniProtKB-KW"/>
</dbReference>
<evidence type="ECO:0000313" key="2">
    <source>
        <dbReference type="Proteomes" id="UP000291189"/>
    </source>
</evidence>
<sequence length="202" mass="22522">MSAVLWDADGVLQDLPSGWEASMRPAVGHLVDDVEGFLAAAFAAERPCLTGDARWVEVLPRLLEEWGIPEAYDDALQVWLTIRPVEETRALVAKVRATGARCYLATNQDEHRGRFMQRELGYDELMDGAFYSYDLRVAKPDPAYFRTVLDRLGLAPDSVLFVDDNPGNVDNARAVGLRAESWQVGEGVDVLREHLVRHGLDV</sequence>
<dbReference type="Proteomes" id="UP000291189">
    <property type="component" value="Unassembled WGS sequence"/>
</dbReference>
<dbReference type="RefSeq" id="WP_129985992.1">
    <property type="nucleotide sequence ID" value="NZ_SDPU01000013.1"/>
</dbReference>
<dbReference type="InterPro" id="IPR023214">
    <property type="entry name" value="HAD_sf"/>
</dbReference>
<dbReference type="InterPro" id="IPR006439">
    <property type="entry name" value="HAD-SF_hydro_IA"/>
</dbReference>
<dbReference type="EMBL" id="SDPU01000013">
    <property type="protein sequence ID" value="RYU13910.1"/>
    <property type="molecule type" value="Genomic_DNA"/>
</dbReference>
<gene>
    <name evidence="1" type="ORF">ETU37_05140</name>
</gene>
<dbReference type="NCBIfam" id="TIGR01509">
    <property type="entry name" value="HAD-SF-IA-v3"/>
    <property type="match status" value="1"/>
</dbReference>
<dbReference type="PRINTS" id="PR00413">
    <property type="entry name" value="HADHALOGNASE"/>
</dbReference>
<evidence type="ECO:0000313" key="1">
    <source>
        <dbReference type="EMBL" id="RYU13910.1"/>
    </source>
</evidence>
<accession>A0A4Q5J5J3</accession>
<dbReference type="SFLD" id="SFLDG01129">
    <property type="entry name" value="C1.5:_HAD__Beta-PGM__Phosphata"/>
    <property type="match status" value="1"/>
</dbReference>
<dbReference type="PANTHER" id="PTHR43611:SF3">
    <property type="entry name" value="FLAVIN MONONUCLEOTIDE HYDROLASE 1, CHLOROPLATIC"/>
    <property type="match status" value="1"/>
</dbReference>
<dbReference type="SUPFAM" id="SSF56784">
    <property type="entry name" value="HAD-like"/>
    <property type="match status" value="1"/>
</dbReference>